<dbReference type="EMBL" id="AORZ01000029">
    <property type="protein sequence ID" value="EMF00292.1"/>
    <property type="molecule type" value="Genomic_DNA"/>
</dbReference>
<organism evidence="2 3">
    <name type="scientific">Streptomyces mobaraensis (strain ATCC 29032 / DSM 40847 / JCM 4168 / NBRC 13819 / NCIMB 11159 / IPCR 16-22)</name>
    <dbReference type="NCBI Taxonomy" id="1223523"/>
    <lineage>
        <taxon>Bacteria</taxon>
        <taxon>Bacillati</taxon>
        <taxon>Actinomycetota</taxon>
        <taxon>Actinomycetes</taxon>
        <taxon>Kitasatosporales</taxon>
        <taxon>Streptomycetaceae</taxon>
        <taxon>Streptomyces</taxon>
    </lineage>
</organism>
<accession>M3C8I2</accession>
<evidence type="ECO:0000313" key="2">
    <source>
        <dbReference type="EMBL" id="EMF00292.1"/>
    </source>
</evidence>
<dbReference type="AlphaFoldDB" id="M3C8I2"/>
<feature type="region of interest" description="Disordered" evidence="1">
    <location>
        <begin position="55"/>
        <end position="110"/>
    </location>
</feature>
<sequence length="110" mass="11270">MPVTFRLQPHQHPGVPGHEPPIAVEAPLPGGGHDPGEAGGEQMRAQAFHARVTGVDGDGVRGLGAGAGQRDGGRLRAEAAEDVSRPEKAAPRQAAPREAAPREAAALGRQ</sequence>
<proteinExistence type="predicted"/>
<feature type="compositionally biased region" description="Low complexity" evidence="1">
    <location>
        <begin position="91"/>
        <end position="110"/>
    </location>
</feature>
<gene>
    <name evidence="2" type="ORF">H340_11840</name>
</gene>
<feature type="region of interest" description="Disordered" evidence="1">
    <location>
        <begin position="1"/>
        <end position="40"/>
    </location>
</feature>
<evidence type="ECO:0000256" key="1">
    <source>
        <dbReference type="SAM" id="MobiDB-lite"/>
    </source>
</evidence>
<protein>
    <submittedName>
        <fullName evidence="2">Uncharacterized protein</fullName>
    </submittedName>
</protein>
<feature type="compositionally biased region" description="Gly residues" evidence="1">
    <location>
        <begin position="56"/>
        <end position="70"/>
    </location>
</feature>
<feature type="compositionally biased region" description="Basic and acidic residues" evidence="1">
    <location>
        <begin position="71"/>
        <end position="90"/>
    </location>
</feature>
<dbReference type="Proteomes" id="UP000011740">
    <property type="component" value="Unassembled WGS sequence"/>
</dbReference>
<reference evidence="2 3" key="1">
    <citation type="journal article" date="2013" name="Genome Announc.">
        <title>Whole-Genome Shotgun Assembly and Analysis of the Genome of Streptomyces mobaraensis DSM 40847, a Strain for Industrial Production of Microbial Transglutaminase.</title>
        <authorList>
            <person name="Yang H."/>
            <person name="He T."/>
            <person name="Wu W."/>
            <person name="Zhu W."/>
            <person name="Lu B."/>
            <person name="Sun W."/>
        </authorList>
    </citation>
    <scope>NUCLEOTIDE SEQUENCE [LARGE SCALE GENOMIC DNA]</scope>
    <source>
        <strain evidence="2 3">DSM 40847</strain>
    </source>
</reference>
<feature type="compositionally biased region" description="Gly residues" evidence="1">
    <location>
        <begin position="29"/>
        <end position="39"/>
    </location>
</feature>
<comment type="caution">
    <text evidence="2">The sequence shown here is derived from an EMBL/GenBank/DDBJ whole genome shotgun (WGS) entry which is preliminary data.</text>
</comment>
<name>M3C8I2_STRM1</name>
<evidence type="ECO:0000313" key="3">
    <source>
        <dbReference type="Proteomes" id="UP000011740"/>
    </source>
</evidence>